<dbReference type="InterPro" id="IPR036615">
    <property type="entry name" value="Mur_ligase_C_dom_sf"/>
</dbReference>
<dbReference type="RefSeq" id="WP_037494427.1">
    <property type="nucleotide sequence ID" value="NZ_JJMU01000002.1"/>
</dbReference>
<dbReference type="PANTHER" id="PTHR43445:SF5">
    <property type="entry name" value="UDP-N-ACETYLMURAMATE--L-ALANYL-GAMMA-D-GLUTAMYL-MESO-2,6-DIAMINOHEPTANDIOATE LIGASE"/>
    <property type="match status" value="1"/>
</dbReference>
<dbReference type="OrthoDB" id="9804126at2"/>
<evidence type="ECO:0000313" key="4">
    <source>
        <dbReference type="Proteomes" id="UP000031802"/>
    </source>
</evidence>
<dbReference type="SUPFAM" id="SSF53623">
    <property type="entry name" value="MurD-like peptide ligases, catalytic domain"/>
    <property type="match status" value="1"/>
</dbReference>
<evidence type="ECO:0000259" key="1">
    <source>
        <dbReference type="Pfam" id="PF01225"/>
    </source>
</evidence>
<dbReference type="Pfam" id="PF08245">
    <property type="entry name" value="Mur_ligase_M"/>
    <property type="match status" value="1"/>
</dbReference>
<dbReference type="InterPro" id="IPR013221">
    <property type="entry name" value="Mur_ligase_cen"/>
</dbReference>
<accession>A0A0B8T439</accession>
<reference evidence="3 4" key="2">
    <citation type="journal article" date="2015" name="PLoS ONE">
        <title>Whole-Genome Optical Mapping and Finished Genome Sequence of Sphingobacterium deserti sp. nov., a New Species Isolated from the Western Desert of China.</title>
        <authorList>
            <person name="Teng C."/>
            <person name="Zhou Z."/>
            <person name="Molnar I."/>
            <person name="Li X."/>
            <person name="Tang R."/>
            <person name="Chen M."/>
            <person name="Wang L."/>
            <person name="Su S."/>
            <person name="Zhang W."/>
            <person name="Lin M."/>
        </authorList>
    </citation>
    <scope>NUCLEOTIDE SEQUENCE [LARGE SCALE GENOMIC DNA]</scope>
    <source>
        <strain evidence="4">ACCC05744</strain>
    </source>
</reference>
<sequence length="456" mass="52204">MRIHFIAIGGAVMHNLAMSLAEQGHQVTGSDDQIVEPSRSRLKRAGLLPAKVGWFPETITEDIDAVILGMHAEVNNPELLRAQELNIKIYSFPEFIYEQSVNKTRVVIAGTYGKTTIMSMVMHVLKKLGKDFDYLVGAQLEGFDSLVKLTAHNKIILLEGDEYYASPIDHQSKFHLFHPNIALISGVDWNASRTNISRDDYFQQFETFIDTIVKKGTLIYNKDNEHLREIVEETSDCKINRHGYRMPDYSINKGITYLHLGEERIPLQVFGKLNLSNIAGAYTVCEWLGVKRLEFYDAIRDFKSSIRYLEFVASDNERVVYQDFNYSSYKLQTSIHAVKEQFPDQGLVTIIEMNPYDISNAGFLDQYRSSMDESDYAVVLVNKDAIKDKNILISNLEAEIKQVFNHKNFTFLKDVSSLEKYLEGFKSLGFNLLFMISPNHNSINVVGFADKFFKNY</sequence>
<dbReference type="PANTHER" id="PTHR43445">
    <property type="entry name" value="UDP-N-ACETYLMURAMATE--L-ALANINE LIGASE-RELATED"/>
    <property type="match status" value="1"/>
</dbReference>
<dbReference type="Proteomes" id="UP000031802">
    <property type="component" value="Unassembled WGS sequence"/>
</dbReference>
<gene>
    <name evidence="3" type="ORF">DI53_0251</name>
</gene>
<dbReference type="STRING" id="1229276.DI53_0251"/>
<dbReference type="eggNOG" id="COG0773">
    <property type="taxonomic scope" value="Bacteria"/>
</dbReference>
<name>A0A0B8T439_9SPHI</name>
<evidence type="ECO:0000259" key="2">
    <source>
        <dbReference type="Pfam" id="PF08245"/>
    </source>
</evidence>
<dbReference type="SUPFAM" id="SSF53244">
    <property type="entry name" value="MurD-like peptide ligases, peptide-binding domain"/>
    <property type="match status" value="1"/>
</dbReference>
<proteinExistence type="predicted"/>
<dbReference type="AlphaFoldDB" id="A0A0B8T439"/>
<dbReference type="InterPro" id="IPR036565">
    <property type="entry name" value="Mur-like_cat_sf"/>
</dbReference>
<dbReference type="InterPro" id="IPR050061">
    <property type="entry name" value="MurCDEF_pg_biosynth"/>
</dbReference>
<dbReference type="Gene3D" id="3.90.190.20">
    <property type="entry name" value="Mur ligase, C-terminal domain"/>
    <property type="match status" value="1"/>
</dbReference>
<dbReference type="Gene3D" id="3.40.50.720">
    <property type="entry name" value="NAD(P)-binding Rossmann-like Domain"/>
    <property type="match status" value="1"/>
</dbReference>
<dbReference type="Pfam" id="PF01225">
    <property type="entry name" value="Mur_ligase"/>
    <property type="match status" value="1"/>
</dbReference>
<dbReference type="GO" id="GO:0005524">
    <property type="term" value="F:ATP binding"/>
    <property type="evidence" value="ECO:0007669"/>
    <property type="project" value="InterPro"/>
</dbReference>
<feature type="domain" description="Mur ligase N-terminal catalytic" evidence="1">
    <location>
        <begin position="2"/>
        <end position="97"/>
    </location>
</feature>
<dbReference type="PATRIC" id="fig|1229276.3.peg.259"/>
<organism evidence="3 4">
    <name type="scientific">Sphingobacterium deserti</name>
    <dbReference type="NCBI Taxonomy" id="1229276"/>
    <lineage>
        <taxon>Bacteria</taxon>
        <taxon>Pseudomonadati</taxon>
        <taxon>Bacteroidota</taxon>
        <taxon>Sphingobacteriia</taxon>
        <taxon>Sphingobacteriales</taxon>
        <taxon>Sphingobacteriaceae</taxon>
        <taxon>Sphingobacterium</taxon>
    </lineage>
</organism>
<dbReference type="GO" id="GO:0016881">
    <property type="term" value="F:acid-amino acid ligase activity"/>
    <property type="evidence" value="ECO:0007669"/>
    <property type="project" value="InterPro"/>
</dbReference>
<dbReference type="SUPFAM" id="SSF51984">
    <property type="entry name" value="MurCD N-terminal domain"/>
    <property type="match status" value="1"/>
</dbReference>
<dbReference type="InterPro" id="IPR000713">
    <property type="entry name" value="Mur_ligase_N"/>
</dbReference>
<evidence type="ECO:0000313" key="3">
    <source>
        <dbReference type="EMBL" id="KGE16136.1"/>
    </source>
</evidence>
<dbReference type="EMBL" id="JJMU01000002">
    <property type="protein sequence ID" value="KGE16136.1"/>
    <property type="molecule type" value="Genomic_DNA"/>
</dbReference>
<feature type="domain" description="Mur ligase central" evidence="2">
    <location>
        <begin position="108"/>
        <end position="284"/>
    </location>
</feature>
<dbReference type="Gene3D" id="3.40.1190.10">
    <property type="entry name" value="Mur-like, catalytic domain"/>
    <property type="match status" value="1"/>
</dbReference>
<keyword evidence="4" id="KW-1185">Reference proteome</keyword>
<protein>
    <submittedName>
        <fullName evidence="3">UDP-N-acetylmuramate--L-alanine ligase</fullName>
    </submittedName>
</protein>
<comment type="caution">
    <text evidence="3">The sequence shown here is derived from an EMBL/GenBank/DDBJ whole genome shotgun (WGS) entry which is preliminary data.</text>
</comment>
<reference evidence="4" key="1">
    <citation type="submission" date="2014-04" db="EMBL/GenBank/DDBJ databases">
        <title>Whole-Genome optical mapping and complete genome sequence of Sphingobacterium deserti sp. nov., a new spaces isolated from desert in the west of China.</title>
        <authorList>
            <person name="Teng C."/>
            <person name="Zhou Z."/>
            <person name="Li X."/>
            <person name="Chen M."/>
            <person name="Lin M."/>
            <person name="Wang L."/>
            <person name="Su S."/>
            <person name="Zhang C."/>
            <person name="Zhang W."/>
        </authorList>
    </citation>
    <scope>NUCLEOTIDE SEQUENCE [LARGE SCALE GENOMIC DNA]</scope>
    <source>
        <strain evidence="4">ACCC05744</strain>
    </source>
</reference>
<keyword evidence="3" id="KW-0436">Ligase</keyword>